<feature type="domain" description="Exostosin GT47" evidence="2">
    <location>
        <begin position="385"/>
        <end position="626"/>
    </location>
</feature>
<dbReference type="SUPFAM" id="SSF53335">
    <property type="entry name" value="S-adenosyl-L-methionine-dependent methyltransferases"/>
    <property type="match status" value="1"/>
</dbReference>
<dbReference type="Pfam" id="PF03016">
    <property type="entry name" value="Exostosin_GT47"/>
    <property type="match status" value="1"/>
</dbReference>
<dbReference type="PANTHER" id="PTHR11062">
    <property type="entry name" value="EXOSTOSIN HEPARAN SULFATE GLYCOSYLTRANSFERASE -RELATED"/>
    <property type="match status" value="1"/>
</dbReference>
<dbReference type="EMBL" id="LSRX01000082">
    <property type="protein sequence ID" value="OLQ10216.1"/>
    <property type="molecule type" value="Genomic_DNA"/>
</dbReference>
<evidence type="ECO:0000313" key="3">
    <source>
        <dbReference type="EMBL" id="OLQ10216.1"/>
    </source>
</evidence>
<evidence type="ECO:0000256" key="1">
    <source>
        <dbReference type="ARBA" id="ARBA00010271"/>
    </source>
</evidence>
<evidence type="ECO:0000259" key="2">
    <source>
        <dbReference type="Pfam" id="PF03016"/>
    </source>
</evidence>
<organism evidence="3 4">
    <name type="scientific">Symbiodinium microadriaticum</name>
    <name type="common">Dinoflagellate</name>
    <name type="synonym">Zooxanthella microadriatica</name>
    <dbReference type="NCBI Taxonomy" id="2951"/>
    <lineage>
        <taxon>Eukaryota</taxon>
        <taxon>Sar</taxon>
        <taxon>Alveolata</taxon>
        <taxon>Dinophyceae</taxon>
        <taxon>Suessiales</taxon>
        <taxon>Symbiodiniaceae</taxon>
        <taxon>Symbiodinium</taxon>
    </lineage>
</organism>
<dbReference type="AlphaFoldDB" id="A0A1Q9ES44"/>
<keyword evidence="4" id="KW-1185">Reference proteome</keyword>
<protein>
    <recommendedName>
        <fullName evidence="2">Exostosin GT47 domain-containing protein</fullName>
    </recommendedName>
</protein>
<dbReference type="InterPro" id="IPR004263">
    <property type="entry name" value="Exostosin"/>
</dbReference>
<dbReference type="OrthoDB" id="406773at2759"/>
<gene>
    <name evidence="3" type="ORF">AK812_SmicGene6060</name>
</gene>
<dbReference type="InterPro" id="IPR040911">
    <property type="entry name" value="Exostosin_GT47"/>
</dbReference>
<comment type="similarity">
    <text evidence="1">Belongs to the glycosyltransferase 47 family.</text>
</comment>
<reference evidence="3 4" key="1">
    <citation type="submission" date="2016-02" db="EMBL/GenBank/DDBJ databases">
        <title>Genome analysis of coral dinoflagellate symbionts highlights evolutionary adaptations to a symbiotic lifestyle.</title>
        <authorList>
            <person name="Aranda M."/>
            <person name="Li Y."/>
            <person name="Liew Y.J."/>
            <person name="Baumgarten S."/>
            <person name="Simakov O."/>
            <person name="Wilson M."/>
            <person name="Piel J."/>
            <person name="Ashoor H."/>
            <person name="Bougouffa S."/>
            <person name="Bajic V.B."/>
            <person name="Ryu T."/>
            <person name="Ravasi T."/>
            <person name="Bayer T."/>
            <person name="Micklem G."/>
            <person name="Kim H."/>
            <person name="Bhak J."/>
            <person name="Lajeunesse T.C."/>
            <person name="Voolstra C.R."/>
        </authorList>
    </citation>
    <scope>NUCLEOTIDE SEQUENCE [LARGE SCALE GENOMIC DNA]</scope>
    <source>
        <strain evidence="3 4">CCMP2467</strain>
    </source>
</reference>
<evidence type="ECO:0000313" key="4">
    <source>
        <dbReference type="Proteomes" id="UP000186817"/>
    </source>
</evidence>
<dbReference type="GO" id="GO:0016757">
    <property type="term" value="F:glycosyltransferase activity"/>
    <property type="evidence" value="ECO:0007669"/>
    <property type="project" value="InterPro"/>
</dbReference>
<dbReference type="InterPro" id="IPR029063">
    <property type="entry name" value="SAM-dependent_MTases_sf"/>
</dbReference>
<name>A0A1Q9ES44_SYMMI</name>
<sequence length="708" mass="80211">MSLYKLGPDTKDRQFRHAPQLFSKRTPDNRYHMGRHGRHTTHFGERSLGVGHPAFGRSEQCKVCRLNAKTHSVVWAAAFMRSLVLLIACVADAVWQDPQRTARPTSDSSWRPKCATKQSDRSKREISINEKSGVWGFRSCHRTYLLDVGLAHHMGLTFAKSSVLEFGAGCGCYTSYLRDVAHAESVTAYDGIPNIRNLTRGLVSEADLTVNLSSLIRAHDWTLCTEVTEHIPGEFEQTALANIVRPARCGVLLSWAVPGQGGQGHVNEQWNEYVVYRMQSFGLYFDLESSLNLRAAADTHWFKRTLMLFRRPESPARCRESQKSTSVYIYDHDALRLLRPWLSGVSPQLWDDYYELSESPWNVLNRSEELDLSFPDAFLQKELRAVVDSRWQQVRVVQEPKKAELLLFLVWQKAFCLAAGEEQTPCPSYLKLLDWLEATSRWQLHQGRDHVILLDHLPSFTRSRGGVTRRSIIATTADGMPGSHAMRQKFVALALPYYVPFWKYHAGPPNRDRKALIGFLGSGSPSSTRRNATGVVRVLKLAEDLSGNCMQGECRVRWTDQPATHPEDYKILKDSIYCPVTSSKVLFLAILAGCIPVIISDLPVFFEPILYWEGSHISVPPADFESPTFSLVQFLRGKSLGQVPRRQARLFEVKSALIFSHGCPPLWESRLPSRQRTPWCRHQAGSMPDAVDYFMHSILHLSSLRSTG</sequence>
<comment type="caution">
    <text evidence="3">The sequence shown here is derived from an EMBL/GenBank/DDBJ whole genome shotgun (WGS) entry which is preliminary data.</text>
</comment>
<accession>A0A1Q9ES44</accession>
<proteinExistence type="inferred from homology"/>
<dbReference type="Proteomes" id="UP000186817">
    <property type="component" value="Unassembled WGS sequence"/>
</dbReference>